<dbReference type="Gene3D" id="2.160.20.160">
    <property type="match status" value="2"/>
</dbReference>
<dbReference type="InterPro" id="IPR011049">
    <property type="entry name" value="Serralysin-like_metalloprot_C"/>
</dbReference>
<dbReference type="SUPFAM" id="SSF51120">
    <property type="entry name" value="beta-Roll"/>
    <property type="match status" value="5"/>
</dbReference>
<dbReference type="PANTHER" id="PTHR38340:SF1">
    <property type="entry name" value="S-LAYER PROTEIN"/>
    <property type="match status" value="1"/>
</dbReference>
<protein>
    <submittedName>
        <fullName evidence="3">Calcium-binding protein</fullName>
    </submittedName>
</protein>
<evidence type="ECO:0000313" key="4">
    <source>
        <dbReference type="Proteomes" id="UP001597213"/>
    </source>
</evidence>
<dbReference type="InterPro" id="IPR050557">
    <property type="entry name" value="RTX_toxin/Mannuronan_C5-epim"/>
</dbReference>
<dbReference type="Pfam" id="PF00353">
    <property type="entry name" value="HemolysinCabind"/>
    <property type="match status" value="9"/>
</dbReference>
<name>A0ABW4R4G0_9RHOB</name>
<evidence type="ECO:0000256" key="1">
    <source>
        <dbReference type="ARBA" id="ARBA00004613"/>
    </source>
</evidence>
<dbReference type="RefSeq" id="WP_379140761.1">
    <property type="nucleotide sequence ID" value="NZ_JBHUEN010000014.1"/>
</dbReference>
<comment type="subcellular location">
    <subcellularLocation>
        <location evidence="1">Secreted</location>
    </subcellularLocation>
</comment>
<dbReference type="Gene3D" id="2.150.10.10">
    <property type="entry name" value="Serralysin-like metalloprotease, C-terminal"/>
    <property type="match status" value="2"/>
</dbReference>
<sequence>MATIPGTANNDLIYGTSGDDLITGLGGVRDTLYGGMGRDTIDGGDGMDTIFGDFGYYGGYGDPDTLLGGAGGDYLYDYSDGNLFDGGADDDTIYAYGSNSTIRGGLGDDSIYDYGGRNIINGGEDSDFYYIYAGGSTINGGGGADKLVVVMPEGDVVLDTREGLWGAPVAGAIMTSNIRRLSVSAGNSTILGGNSNHVVNISDVGSDRVILGAGRDQVAEMRGVANRRGNDYISTGAGDDEIRVTSGRDTILAGAGDDEVTVWIDDVDAVLDGGEGRDILEIGQPSGNDLTLDIRSTGSPIAGALRATGFEEIGQRYQDGGLLRIIGGPEDTTIRLDASNAFLDLGNGRHEIDGAGAEVRGRTGTGSDRLIASLSVVDLSLGAGNDYAELTDSIGRVDAGTGNDRFSILWVRGANDAPLLTQAFGGEGNDVFRAINTAQLVPRQVVLDGGAGDDSFASTGWSAKMLGGAGNDAMIGSNQNDILVGGAGNDVMDGRGGIDRAVFLTNASVQVDLNQSQQNTGEGIDSLIGIENVQTANGNDYIRGSAGANLIVTAGGNDRLEGLAGNDILDGGAGVDTAFYLANVQHIISLAADGPQNTGEGVDVLRNVENLQFGNGNDRGTGSAAANMIAGNWGNDTLSGGGGNDTLYGGGDRDSLDGGTGNDVLWGGAAADSFVFRRGSGHDLLADFQDNVDTIVTNYSAAQVSAAVQNASYSAQGAVLSFAGGDQWILKGVSDARIILDDITYM</sequence>
<dbReference type="EMBL" id="JBHUEN010000014">
    <property type="protein sequence ID" value="MFD1881152.1"/>
    <property type="molecule type" value="Genomic_DNA"/>
</dbReference>
<dbReference type="PRINTS" id="PR00313">
    <property type="entry name" value="CABNDNGRPT"/>
</dbReference>
<evidence type="ECO:0000256" key="2">
    <source>
        <dbReference type="ARBA" id="ARBA00022525"/>
    </source>
</evidence>
<dbReference type="Proteomes" id="UP001597213">
    <property type="component" value="Unassembled WGS sequence"/>
</dbReference>
<dbReference type="InterPro" id="IPR018511">
    <property type="entry name" value="Hemolysin-typ_Ca-bd_CS"/>
</dbReference>
<reference evidence="4" key="1">
    <citation type="journal article" date="2019" name="Int. J. Syst. Evol. Microbiol.">
        <title>The Global Catalogue of Microorganisms (GCM) 10K type strain sequencing project: providing services to taxonomists for standard genome sequencing and annotation.</title>
        <authorList>
            <consortium name="The Broad Institute Genomics Platform"/>
            <consortium name="The Broad Institute Genome Sequencing Center for Infectious Disease"/>
            <person name="Wu L."/>
            <person name="Ma J."/>
        </authorList>
    </citation>
    <scope>NUCLEOTIDE SEQUENCE [LARGE SCALE GENOMIC DNA]</scope>
    <source>
        <strain evidence="4">CCUG 56029</strain>
    </source>
</reference>
<accession>A0ABW4R4G0</accession>
<dbReference type="PANTHER" id="PTHR38340">
    <property type="entry name" value="S-LAYER PROTEIN"/>
    <property type="match status" value="1"/>
</dbReference>
<organism evidence="3 4">
    <name type="scientific">Paracoccus pacificus</name>
    <dbReference type="NCBI Taxonomy" id="1463598"/>
    <lineage>
        <taxon>Bacteria</taxon>
        <taxon>Pseudomonadati</taxon>
        <taxon>Pseudomonadota</taxon>
        <taxon>Alphaproteobacteria</taxon>
        <taxon>Rhodobacterales</taxon>
        <taxon>Paracoccaceae</taxon>
        <taxon>Paracoccus</taxon>
    </lineage>
</organism>
<gene>
    <name evidence="3" type="ORF">ACFSCT_05410</name>
</gene>
<evidence type="ECO:0000313" key="3">
    <source>
        <dbReference type="EMBL" id="MFD1881152.1"/>
    </source>
</evidence>
<keyword evidence="2" id="KW-0964">Secreted</keyword>
<proteinExistence type="predicted"/>
<comment type="caution">
    <text evidence="3">The sequence shown here is derived from an EMBL/GenBank/DDBJ whole genome shotgun (WGS) entry which is preliminary data.</text>
</comment>
<keyword evidence="4" id="KW-1185">Reference proteome</keyword>
<dbReference type="PROSITE" id="PS00330">
    <property type="entry name" value="HEMOLYSIN_CALCIUM"/>
    <property type="match status" value="4"/>
</dbReference>
<dbReference type="InterPro" id="IPR001343">
    <property type="entry name" value="Hemolysn_Ca-bd"/>
</dbReference>